<feature type="transmembrane region" description="Helical" evidence="1">
    <location>
        <begin position="57"/>
        <end position="74"/>
    </location>
</feature>
<dbReference type="KEGG" id="xak:KIMC2_19850"/>
<dbReference type="EMBL" id="AP026801">
    <property type="protein sequence ID" value="BDR57423.1"/>
    <property type="molecule type" value="Genomic_DNA"/>
</dbReference>
<evidence type="ECO:0000313" key="2">
    <source>
        <dbReference type="EMBL" id="BDR57423.1"/>
    </source>
</evidence>
<protein>
    <submittedName>
        <fullName evidence="2">Uncharacterized protein</fullName>
    </submittedName>
</protein>
<dbReference type="RefSeq" id="WP_317696507.1">
    <property type="nucleotide sequence ID" value="NZ_AP026801.1"/>
</dbReference>
<feature type="transmembrane region" description="Helical" evidence="1">
    <location>
        <begin position="33"/>
        <end position="51"/>
    </location>
</feature>
<keyword evidence="1" id="KW-0472">Membrane</keyword>
<sequence length="151" mass="17283">MISTIIVISLILVLLVLEFEQQKKIKIYARQKISRIIIAVVIGMALIILMWPKTFVQQVNVILVAFLLIGVSFFKEGLSVDRLITFSSIGSGSEYKRFSKVIIYKKPSKSGFINVRFEKGENSYIDFEFVTSFDEVYTFLSKHFKGSLKIV</sequence>
<name>A0AAU9DUB5_9LACO</name>
<organism evidence="2 3">
    <name type="scientific">Xylocopilactobacillus apis</name>
    <dbReference type="NCBI Taxonomy" id="2932183"/>
    <lineage>
        <taxon>Bacteria</taxon>
        <taxon>Bacillati</taxon>
        <taxon>Bacillota</taxon>
        <taxon>Bacilli</taxon>
        <taxon>Lactobacillales</taxon>
        <taxon>Lactobacillaceae</taxon>
        <taxon>Xylocopilactobacillus</taxon>
    </lineage>
</organism>
<keyword evidence="1" id="KW-1133">Transmembrane helix</keyword>
<keyword evidence="1" id="KW-0812">Transmembrane</keyword>
<dbReference type="AlphaFoldDB" id="A0AAU9DUB5"/>
<proteinExistence type="predicted"/>
<evidence type="ECO:0000256" key="1">
    <source>
        <dbReference type="SAM" id="Phobius"/>
    </source>
</evidence>
<reference evidence="2 3" key="1">
    <citation type="journal article" date="2023" name="Microbiol. Spectr.">
        <title>Symbiosis of Carpenter Bees with Uncharacterized Lactic Acid Bacteria Showing NAD Auxotrophy.</title>
        <authorList>
            <person name="Kawasaki S."/>
            <person name="Ozawa K."/>
            <person name="Mori T."/>
            <person name="Yamamoto A."/>
            <person name="Ito M."/>
            <person name="Ohkuma M."/>
            <person name="Sakamoto M."/>
            <person name="Matsutani M."/>
        </authorList>
    </citation>
    <scope>NUCLEOTIDE SEQUENCE [LARGE SCALE GENOMIC DNA]</scope>
    <source>
        <strain evidence="2 3">KimC2</strain>
    </source>
</reference>
<dbReference type="Proteomes" id="UP001321804">
    <property type="component" value="Chromosome"/>
</dbReference>
<feature type="transmembrane region" description="Helical" evidence="1">
    <location>
        <begin position="6"/>
        <end position="21"/>
    </location>
</feature>
<keyword evidence="3" id="KW-1185">Reference proteome</keyword>
<evidence type="ECO:0000313" key="3">
    <source>
        <dbReference type="Proteomes" id="UP001321804"/>
    </source>
</evidence>
<accession>A0AAU9DUB5</accession>
<gene>
    <name evidence="2" type="ORF">KIMC2_19850</name>
</gene>